<sequence length="78" mass="8340">METKSHKTVFVTLIIFAMVLSPMLTSCEAARFTHRELLQRGPICPACVCCAPPPPGSCCRCCASTPSPIAKESESVTP</sequence>
<proteinExistence type="predicted"/>
<dbReference type="EMBL" id="CM037153">
    <property type="protein sequence ID" value="KAH7858472.1"/>
    <property type="molecule type" value="Genomic_DNA"/>
</dbReference>
<gene>
    <name evidence="1" type="ORF">Vadar_024168</name>
</gene>
<keyword evidence="2" id="KW-1185">Reference proteome</keyword>
<reference evidence="1 2" key="1">
    <citation type="journal article" date="2021" name="Hortic Res">
        <title>High-quality reference genome and annotation aids understanding of berry development for evergreen blueberry (Vaccinium darrowii).</title>
        <authorList>
            <person name="Yu J."/>
            <person name="Hulse-Kemp A.M."/>
            <person name="Babiker E."/>
            <person name="Staton M."/>
        </authorList>
    </citation>
    <scope>NUCLEOTIDE SEQUENCE [LARGE SCALE GENOMIC DNA]</scope>
    <source>
        <strain evidence="2">cv. NJ 8807/NJ 8810</strain>
        <tissue evidence="1">Young leaf</tissue>
    </source>
</reference>
<organism evidence="1 2">
    <name type="scientific">Vaccinium darrowii</name>
    <dbReference type="NCBI Taxonomy" id="229202"/>
    <lineage>
        <taxon>Eukaryota</taxon>
        <taxon>Viridiplantae</taxon>
        <taxon>Streptophyta</taxon>
        <taxon>Embryophyta</taxon>
        <taxon>Tracheophyta</taxon>
        <taxon>Spermatophyta</taxon>
        <taxon>Magnoliopsida</taxon>
        <taxon>eudicotyledons</taxon>
        <taxon>Gunneridae</taxon>
        <taxon>Pentapetalae</taxon>
        <taxon>asterids</taxon>
        <taxon>Ericales</taxon>
        <taxon>Ericaceae</taxon>
        <taxon>Vaccinioideae</taxon>
        <taxon>Vaccinieae</taxon>
        <taxon>Vaccinium</taxon>
    </lineage>
</organism>
<comment type="caution">
    <text evidence="1">The sequence shown here is derived from an EMBL/GenBank/DDBJ whole genome shotgun (WGS) entry which is preliminary data.</text>
</comment>
<evidence type="ECO:0000313" key="1">
    <source>
        <dbReference type="EMBL" id="KAH7858472.1"/>
    </source>
</evidence>
<dbReference type="Proteomes" id="UP000828048">
    <property type="component" value="Chromosome 3"/>
</dbReference>
<evidence type="ECO:0000313" key="2">
    <source>
        <dbReference type="Proteomes" id="UP000828048"/>
    </source>
</evidence>
<protein>
    <submittedName>
        <fullName evidence="1">Uncharacterized protein</fullName>
    </submittedName>
</protein>
<name>A0ACB7YZ00_9ERIC</name>
<accession>A0ACB7YZ00</accession>